<feature type="region of interest" description="Disordered" evidence="1">
    <location>
        <begin position="1"/>
        <end position="35"/>
    </location>
</feature>
<gene>
    <name evidence="2" type="ORF">TanjilG_11178</name>
</gene>
<dbReference type="EMBL" id="CM007371">
    <property type="protein sequence ID" value="OIW02284.1"/>
    <property type="molecule type" value="Genomic_DNA"/>
</dbReference>
<organism evidence="2 3">
    <name type="scientific">Lupinus angustifolius</name>
    <name type="common">Narrow-leaved blue lupine</name>
    <dbReference type="NCBI Taxonomy" id="3871"/>
    <lineage>
        <taxon>Eukaryota</taxon>
        <taxon>Viridiplantae</taxon>
        <taxon>Streptophyta</taxon>
        <taxon>Embryophyta</taxon>
        <taxon>Tracheophyta</taxon>
        <taxon>Spermatophyta</taxon>
        <taxon>Magnoliopsida</taxon>
        <taxon>eudicotyledons</taxon>
        <taxon>Gunneridae</taxon>
        <taxon>Pentapetalae</taxon>
        <taxon>rosids</taxon>
        <taxon>fabids</taxon>
        <taxon>Fabales</taxon>
        <taxon>Fabaceae</taxon>
        <taxon>Papilionoideae</taxon>
        <taxon>50 kb inversion clade</taxon>
        <taxon>genistoids sensu lato</taxon>
        <taxon>core genistoids</taxon>
        <taxon>Genisteae</taxon>
        <taxon>Lupinus</taxon>
    </lineage>
</organism>
<accession>A0A1J7GPD5</accession>
<sequence length="82" mass="8813">MISFEPMDSSAAIPGSTPLVSSPPSSGPLQSASTSLVLPSPSMKLTEHNFLVWRHFMVATLTSNRANRFVDGTNIPHGFSLR</sequence>
<evidence type="ECO:0000313" key="3">
    <source>
        <dbReference type="Proteomes" id="UP000188354"/>
    </source>
</evidence>
<proteinExistence type="predicted"/>
<evidence type="ECO:0000313" key="2">
    <source>
        <dbReference type="EMBL" id="OIW02284.1"/>
    </source>
</evidence>
<dbReference type="Gramene" id="OIW02284">
    <property type="protein sequence ID" value="OIW02284"/>
    <property type="gene ID" value="TanjilG_11178"/>
</dbReference>
<dbReference type="Proteomes" id="UP000188354">
    <property type="component" value="Chromosome LG11"/>
</dbReference>
<dbReference type="AlphaFoldDB" id="A0A1J7GPD5"/>
<evidence type="ECO:0000256" key="1">
    <source>
        <dbReference type="SAM" id="MobiDB-lite"/>
    </source>
</evidence>
<name>A0A1J7GPD5_LUPAN</name>
<protein>
    <submittedName>
        <fullName evidence="2">Uncharacterized protein</fullName>
    </submittedName>
</protein>
<reference evidence="2 3" key="1">
    <citation type="journal article" date="2017" name="Plant Biotechnol. J.">
        <title>A comprehensive draft genome sequence for lupin (Lupinus angustifolius), an emerging health food: insights into plant-microbe interactions and legume evolution.</title>
        <authorList>
            <person name="Hane J.K."/>
            <person name="Ming Y."/>
            <person name="Kamphuis L.G."/>
            <person name="Nelson M.N."/>
            <person name="Garg G."/>
            <person name="Atkins C.A."/>
            <person name="Bayer P.E."/>
            <person name="Bravo A."/>
            <person name="Bringans S."/>
            <person name="Cannon S."/>
            <person name="Edwards D."/>
            <person name="Foley R."/>
            <person name="Gao L.L."/>
            <person name="Harrison M.J."/>
            <person name="Huang W."/>
            <person name="Hurgobin B."/>
            <person name="Li S."/>
            <person name="Liu C.W."/>
            <person name="McGrath A."/>
            <person name="Morahan G."/>
            <person name="Murray J."/>
            <person name="Weller J."/>
            <person name="Jian J."/>
            <person name="Singh K.B."/>
        </authorList>
    </citation>
    <scope>NUCLEOTIDE SEQUENCE [LARGE SCALE GENOMIC DNA]</scope>
    <source>
        <strain evidence="3">cv. Tanjil</strain>
        <tissue evidence="2">Whole plant</tissue>
    </source>
</reference>
<feature type="compositionally biased region" description="Low complexity" evidence="1">
    <location>
        <begin position="14"/>
        <end position="33"/>
    </location>
</feature>
<keyword evidence="3" id="KW-1185">Reference proteome</keyword>